<feature type="chain" id="PRO_5036773209" evidence="1">
    <location>
        <begin position="24"/>
        <end position="139"/>
    </location>
</feature>
<keyword evidence="1" id="KW-0732">Signal</keyword>
<name>A0A930YKF8_9ACTN</name>
<evidence type="ECO:0000313" key="2">
    <source>
        <dbReference type="EMBL" id="MBF4763575.1"/>
    </source>
</evidence>
<comment type="caution">
    <text evidence="2">The sequence shown here is derived from an EMBL/GenBank/DDBJ whole genome shotgun (WGS) entry which is preliminary data.</text>
</comment>
<dbReference type="EMBL" id="JADKPN010000005">
    <property type="protein sequence ID" value="MBF4763575.1"/>
    <property type="molecule type" value="Genomic_DNA"/>
</dbReference>
<proteinExistence type="predicted"/>
<organism evidence="2 3">
    <name type="scientific">Nocardioides islandensis</name>
    <dbReference type="NCBI Taxonomy" id="433663"/>
    <lineage>
        <taxon>Bacteria</taxon>
        <taxon>Bacillati</taxon>
        <taxon>Actinomycetota</taxon>
        <taxon>Actinomycetes</taxon>
        <taxon>Propionibacteriales</taxon>
        <taxon>Nocardioidaceae</taxon>
        <taxon>Nocardioides</taxon>
    </lineage>
</organism>
<accession>A0A930YKF8</accession>
<keyword evidence="3" id="KW-1185">Reference proteome</keyword>
<gene>
    <name evidence="2" type="ORF">ISU07_10585</name>
</gene>
<sequence>MGSLSAVAAVLTLAVAVAPAAVADPAGSPQSSAQTITCDAGAVFRTAAAGHGLYSPAHDLDSTAVLTPVHFGEITFTFVGADGSVEVDVVPGDSKGPGALGTAGAVRCDYVSSFDVPGGTVFVSGEMVAVITPRAGERG</sequence>
<feature type="signal peptide" evidence="1">
    <location>
        <begin position="1"/>
        <end position="23"/>
    </location>
</feature>
<dbReference type="AlphaFoldDB" id="A0A930YKF8"/>
<dbReference type="RefSeq" id="WP_194706761.1">
    <property type="nucleotide sequence ID" value="NZ_JADKPN010000005.1"/>
</dbReference>
<evidence type="ECO:0000256" key="1">
    <source>
        <dbReference type="SAM" id="SignalP"/>
    </source>
</evidence>
<protein>
    <submittedName>
        <fullName evidence="2">Uncharacterized protein</fullName>
    </submittedName>
</protein>
<dbReference type="Proteomes" id="UP000640489">
    <property type="component" value="Unassembled WGS sequence"/>
</dbReference>
<evidence type="ECO:0000313" key="3">
    <source>
        <dbReference type="Proteomes" id="UP000640489"/>
    </source>
</evidence>
<reference evidence="2" key="1">
    <citation type="submission" date="2020-11" db="EMBL/GenBank/DDBJ databases">
        <title>Nocardioides sp. nov., isolated from Soil of Cynanchum wilfordii Hemsley rhizosphere.</title>
        <authorList>
            <person name="Lee J.-S."/>
            <person name="Suh M.K."/>
            <person name="Kim J.-S."/>
        </authorList>
    </citation>
    <scope>NUCLEOTIDE SEQUENCE</scope>
    <source>
        <strain evidence="2">KCTC 19275</strain>
    </source>
</reference>